<organism evidence="2 3">
    <name type="scientific">Posidoniimonas polymericola</name>
    <dbReference type="NCBI Taxonomy" id="2528002"/>
    <lineage>
        <taxon>Bacteria</taxon>
        <taxon>Pseudomonadati</taxon>
        <taxon>Planctomycetota</taxon>
        <taxon>Planctomycetia</taxon>
        <taxon>Pirellulales</taxon>
        <taxon>Lacipirellulaceae</taxon>
        <taxon>Posidoniimonas</taxon>
    </lineage>
</organism>
<dbReference type="EMBL" id="SJPO01000001">
    <property type="protein sequence ID" value="TWT85797.1"/>
    <property type="molecule type" value="Genomic_DNA"/>
</dbReference>
<dbReference type="AlphaFoldDB" id="A0A5C5ZFJ4"/>
<evidence type="ECO:0000256" key="1">
    <source>
        <dbReference type="SAM" id="SignalP"/>
    </source>
</evidence>
<name>A0A5C5ZFJ4_9BACT</name>
<dbReference type="RefSeq" id="WP_146584030.1">
    <property type="nucleotide sequence ID" value="NZ_SJPO01000001.1"/>
</dbReference>
<evidence type="ECO:0000313" key="2">
    <source>
        <dbReference type="EMBL" id="TWT85797.1"/>
    </source>
</evidence>
<keyword evidence="1" id="KW-0732">Signal</keyword>
<feature type="signal peptide" evidence="1">
    <location>
        <begin position="1"/>
        <end position="21"/>
    </location>
</feature>
<evidence type="ECO:0000313" key="3">
    <source>
        <dbReference type="Proteomes" id="UP000318478"/>
    </source>
</evidence>
<evidence type="ECO:0008006" key="4">
    <source>
        <dbReference type="Google" id="ProtNLM"/>
    </source>
</evidence>
<proteinExistence type="predicted"/>
<keyword evidence="3" id="KW-1185">Reference proteome</keyword>
<gene>
    <name evidence="2" type="ORF">Pla123a_06040</name>
</gene>
<feature type="chain" id="PRO_5022824083" description="PEP-CTERM protein-sorting domain-containing protein" evidence="1">
    <location>
        <begin position="22"/>
        <end position="273"/>
    </location>
</feature>
<dbReference type="OrthoDB" id="272246at2"/>
<dbReference type="Proteomes" id="UP000318478">
    <property type="component" value="Unassembled WGS sequence"/>
</dbReference>
<comment type="caution">
    <text evidence="2">The sequence shown here is derived from an EMBL/GenBank/DDBJ whole genome shotgun (WGS) entry which is preliminary data.</text>
</comment>
<protein>
    <recommendedName>
        <fullName evidence="4">PEP-CTERM protein-sorting domain-containing protein</fullName>
    </recommendedName>
</protein>
<accession>A0A5C5ZFJ4</accession>
<sequence length="273" mass="27709" precursor="true">MKLAVTFAALATLLAASPARAQYAVEVTSYTPGAAPSAGYTNTAAALGGPQRDTAFGAVTTFNPPFSTDDLVSIGEGGELTLRLSNYVLPQVGGPEIGVFTNTGIADIDWPNGQAAAVLANDGIATFGIDSAVVEVSADGASWVSLGEVLFDLPTAGYTDPAATSPANFQQPFTGVLADFASLDLAGMQTLLGGSGGGYWLDISSTGLSQVGYVRFSLADDGDALTDLNFDLDALSIAAGAVGPATVPEPAAVLLLLTPLALTTRRHVQPRRA</sequence>
<reference evidence="2 3" key="1">
    <citation type="submission" date="2019-02" db="EMBL/GenBank/DDBJ databases">
        <title>Deep-cultivation of Planctomycetes and their phenomic and genomic characterization uncovers novel biology.</title>
        <authorList>
            <person name="Wiegand S."/>
            <person name="Jogler M."/>
            <person name="Boedeker C."/>
            <person name="Pinto D."/>
            <person name="Vollmers J."/>
            <person name="Rivas-Marin E."/>
            <person name="Kohn T."/>
            <person name="Peeters S.H."/>
            <person name="Heuer A."/>
            <person name="Rast P."/>
            <person name="Oberbeckmann S."/>
            <person name="Bunk B."/>
            <person name="Jeske O."/>
            <person name="Meyerdierks A."/>
            <person name="Storesund J.E."/>
            <person name="Kallscheuer N."/>
            <person name="Luecker S."/>
            <person name="Lage O.M."/>
            <person name="Pohl T."/>
            <person name="Merkel B.J."/>
            <person name="Hornburger P."/>
            <person name="Mueller R.-W."/>
            <person name="Bruemmer F."/>
            <person name="Labrenz M."/>
            <person name="Spormann A.M."/>
            <person name="Op Den Camp H."/>
            <person name="Overmann J."/>
            <person name="Amann R."/>
            <person name="Jetten M.S.M."/>
            <person name="Mascher T."/>
            <person name="Medema M.H."/>
            <person name="Devos D.P."/>
            <person name="Kaster A.-K."/>
            <person name="Ovreas L."/>
            <person name="Rohde M."/>
            <person name="Galperin M.Y."/>
            <person name="Jogler C."/>
        </authorList>
    </citation>
    <scope>NUCLEOTIDE SEQUENCE [LARGE SCALE GENOMIC DNA]</scope>
    <source>
        <strain evidence="2 3">Pla123a</strain>
    </source>
</reference>